<dbReference type="PANTHER" id="PTHR47506:SF1">
    <property type="entry name" value="HTH-TYPE TRANSCRIPTIONAL REGULATOR YJDC"/>
    <property type="match status" value="1"/>
</dbReference>
<dbReference type="Pfam" id="PF16925">
    <property type="entry name" value="TetR_C_13"/>
    <property type="match status" value="1"/>
</dbReference>
<evidence type="ECO:0000256" key="2">
    <source>
        <dbReference type="ARBA" id="ARBA00023125"/>
    </source>
</evidence>
<dbReference type="Pfam" id="PF00440">
    <property type="entry name" value="TetR_N"/>
    <property type="match status" value="1"/>
</dbReference>
<sequence>MCPDTAPTQPLLDSTEQLVYRDGIHATGMDAIVKRSGVSRKAIYAQYPNKQALVAAALQRRHVRWMAWFIAASAAGNSADQQLRATFDALGQWFASADYHGCAFLNTAGETGDPDDVVRQIARQHKQDLHDHLQALLHADGVADAAALARQMAMLINGAIADALVFGHADAADAACQAALALLHAAPAADPARTTPSPSTTALHGHLP</sequence>
<dbReference type="Proteomes" id="UP000487117">
    <property type="component" value="Unassembled WGS sequence"/>
</dbReference>
<evidence type="ECO:0000256" key="5">
    <source>
        <dbReference type="SAM" id="MobiDB-lite"/>
    </source>
</evidence>
<comment type="caution">
    <text evidence="7">The sequence shown here is derived from an EMBL/GenBank/DDBJ whole genome shotgun (WGS) entry which is preliminary data.</text>
</comment>
<dbReference type="GO" id="GO:0003677">
    <property type="term" value="F:DNA binding"/>
    <property type="evidence" value="ECO:0007669"/>
    <property type="project" value="UniProtKB-UniRule"/>
</dbReference>
<feature type="region of interest" description="Disordered" evidence="5">
    <location>
        <begin position="189"/>
        <end position="208"/>
    </location>
</feature>
<keyword evidence="2 4" id="KW-0238">DNA-binding</keyword>
<dbReference type="PANTHER" id="PTHR47506">
    <property type="entry name" value="TRANSCRIPTIONAL REGULATORY PROTEIN"/>
    <property type="match status" value="1"/>
</dbReference>
<dbReference type="InterPro" id="IPR001647">
    <property type="entry name" value="HTH_TetR"/>
</dbReference>
<dbReference type="PRINTS" id="PR00455">
    <property type="entry name" value="HTHTETR"/>
</dbReference>
<evidence type="ECO:0000256" key="3">
    <source>
        <dbReference type="ARBA" id="ARBA00023163"/>
    </source>
</evidence>
<dbReference type="InterPro" id="IPR036271">
    <property type="entry name" value="Tet_transcr_reg_TetR-rel_C_sf"/>
</dbReference>
<keyword evidence="1" id="KW-0805">Transcription regulation</keyword>
<evidence type="ECO:0000256" key="1">
    <source>
        <dbReference type="ARBA" id="ARBA00023015"/>
    </source>
</evidence>
<feature type="DNA-binding region" description="H-T-H motif" evidence="4">
    <location>
        <begin position="28"/>
        <end position="47"/>
    </location>
</feature>
<dbReference type="PROSITE" id="PS50977">
    <property type="entry name" value="HTH_TETR_2"/>
    <property type="match status" value="1"/>
</dbReference>
<feature type="domain" description="HTH tetR-type" evidence="6">
    <location>
        <begin position="5"/>
        <end position="65"/>
    </location>
</feature>
<proteinExistence type="predicted"/>
<evidence type="ECO:0000313" key="7">
    <source>
        <dbReference type="EMBL" id="KAF1016247.1"/>
    </source>
</evidence>
<name>A0A7V8FI98_STEMA</name>
<gene>
    <name evidence="7" type="ORF">GAK31_01736</name>
</gene>
<dbReference type="InterPro" id="IPR011075">
    <property type="entry name" value="TetR_C"/>
</dbReference>
<dbReference type="Gene3D" id="1.10.357.10">
    <property type="entry name" value="Tetracycline Repressor, domain 2"/>
    <property type="match status" value="1"/>
</dbReference>
<keyword evidence="3" id="KW-0804">Transcription</keyword>
<dbReference type="AlphaFoldDB" id="A0A7V8FI98"/>
<organism evidence="7 8">
    <name type="scientific">Stenotrophomonas maltophilia</name>
    <name type="common">Pseudomonas maltophilia</name>
    <name type="synonym">Xanthomonas maltophilia</name>
    <dbReference type="NCBI Taxonomy" id="40324"/>
    <lineage>
        <taxon>Bacteria</taxon>
        <taxon>Pseudomonadati</taxon>
        <taxon>Pseudomonadota</taxon>
        <taxon>Gammaproteobacteria</taxon>
        <taxon>Lysobacterales</taxon>
        <taxon>Lysobacteraceae</taxon>
        <taxon>Stenotrophomonas</taxon>
        <taxon>Stenotrophomonas maltophilia group</taxon>
    </lineage>
</organism>
<protein>
    <recommendedName>
        <fullName evidence="6">HTH tetR-type domain-containing protein</fullName>
    </recommendedName>
</protein>
<dbReference type="SUPFAM" id="SSF48498">
    <property type="entry name" value="Tetracyclin repressor-like, C-terminal domain"/>
    <property type="match status" value="1"/>
</dbReference>
<reference evidence="8" key="1">
    <citation type="journal article" date="2020" name="MBio">
        <title>Horizontal gene transfer to a defensive symbiont with a reduced genome amongst a multipartite beetle microbiome.</title>
        <authorList>
            <person name="Waterworth S.C."/>
            <person name="Florez L.V."/>
            <person name="Rees E.R."/>
            <person name="Hertweck C."/>
            <person name="Kaltenpoth M."/>
            <person name="Kwan J.C."/>
        </authorList>
    </citation>
    <scope>NUCLEOTIDE SEQUENCE [LARGE SCALE GENOMIC DNA]</scope>
</reference>
<evidence type="ECO:0000256" key="4">
    <source>
        <dbReference type="PROSITE-ProRule" id="PRU00335"/>
    </source>
</evidence>
<dbReference type="InterPro" id="IPR009057">
    <property type="entry name" value="Homeodomain-like_sf"/>
</dbReference>
<accession>A0A7V8FI98</accession>
<dbReference type="EMBL" id="WNDS01000002">
    <property type="protein sequence ID" value="KAF1016247.1"/>
    <property type="molecule type" value="Genomic_DNA"/>
</dbReference>
<dbReference type="SUPFAM" id="SSF46689">
    <property type="entry name" value="Homeodomain-like"/>
    <property type="match status" value="1"/>
</dbReference>
<evidence type="ECO:0000259" key="6">
    <source>
        <dbReference type="PROSITE" id="PS50977"/>
    </source>
</evidence>
<evidence type="ECO:0000313" key="8">
    <source>
        <dbReference type="Proteomes" id="UP000487117"/>
    </source>
</evidence>